<feature type="binding site" evidence="6">
    <location>
        <begin position="63"/>
        <end position="65"/>
    </location>
    <ligand>
        <name>substrate</name>
    </ligand>
</feature>
<feature type="active site" evidence="6">
    <location>
        <position position="305"/>
    </location>
</feature>
<keyword evidence="6" id="KW-0862">Zinc</keyword>
<feature type="binding site" evidence="6">
    <location>
        <begin position="323"/>
        <end position="324"/>
    </location>
    <ligand>
        <name>substrate</name>
    </ligand>
</feature>
<dbReference type="InterPro" id="IPR004722">
    <property type="entry name" value="DHOase"/>
</dbReference>
<dbReference type="InterPro" id="IPR011059">
    <property type="entry name" value="Metal-dep_hydrolase_composite"/>
</dbReference>
<dbReference type="Proteomes" id="UP000176938">
    <property type="component" value="Unassembled WGS sequence"/>
</dbReference>
<dbReference type="SUPFAM" id="SSF51338">
    <property type="entry name" value="Composite domain of metallo-dependent hydrolases"/>
    <property type="match status" value="1"/>
</dbReference>
<proteinExistence type="inferred from homology"/>
<feature type="binding site" evidence="6">
    <location>
        <position position="232"/>
    </location>
    <ligand>
        <name>Zn(2+)</name>
        <dbReference type="ChEBI" id="CHEBI:29105"/>
        <label>2</label>
    </ligand>
</feature>
<evidence type="ECO:0000313" key="8">
    <source>
        <dbReference type="EMBL" id="OGC05292.1"/>
    </source>
</evidence>
<dbReference type="Gene3D" id="3.20.20.140">
    <property type="entry name" value="Metal-dependent hydrolases"/>
    <property type="match status" value="1"/>
</dbReference>
<evidence type="ECO:0000256" key="5">
    <source>
        <dbReference type="ARBA" id="ARBA00022975"/>
    </source>
</evidence>
<evidence type="ECO:0000256" key="3">
    <source>
        <dbReference type="ARBA" id="ARBA00022723"/>
    </source>
</evidence>
<feature type="binding site" evidence="6">
    <location>
        <position position="63"/>
    </location>
    <ligand>
        <name>Zn(2+)</name>
        <dbReference type="ChEBI" id="CHEBI:29105"/>
        <label>1</label>
    </ligand>
</feature>
<feature type="binding site" evidence="6">
    <location>
        <position position="61"/>
    </location>
    <ligand>
        <name>Zn(2+)</name>
        <dbReference type="ChEBI" id="CHEBI:29105"/>
        <label>1</label>
    </ligand>
</feature>
<dbReference type="Pfam" id="PF01979">
    <property type="entry name" value="Amidohydro_1"/>
    <property type="match status" value="1"/>
</dbReference>
<dbReference type="GO" id="GO:0044205">
    <property type="term" value="P:'de novo' UMP biosynthetic process"/>
    <property type="evidence" value="ECO:0007669"/>
    <property type="project" value="UniProtKB-UniRule"/>
</dbReference>
<dbReference type="EC" id="3.5.2.3" evidence="6"/>
<feature type="domain" description="Amidohydrolase-related" evidence="7">
    <location>
        <begin position="52"/>
        <end position="421"/>
    </location>
</feature>
<reference evidence="8 9" key="1">
    <citation type="journal article" date="2016" name="Nat. Commun.">
        <title>Thousands of microbial genomes shed light on interconnected biogeochemical processes in an aquifer system.</title>
        <authorList>
            <person name="Anantharaman K."/>
            <person name="Brown C.T."/>
            <person name="Hug L.A."/>
            <person name="Sharon I."/>
            <person name="Castelle C.J."/>
            <person name="Probst A.J."/>
            <person name="Thomas B.C."/>
            <person name="Singh A."/>
            <person name="Wilkins M.J."/>
            <person name="Karaoz U."/>
            <person name="Brodie E.L."/>
            <person name="Williams K.H."/>
            <person name="Hubbard S.S."/>
            <person name="Banfield J.F."/>
        </authorList>
    </citation>
    <scope>NUCLEOTIDE SEQUENCE [LARGE SCALE GENOMIC DNA]</scope>
</reference>
<feature type="binding site" evidence="6">
    <location>
        <position position="95"/>
    </location>
    <ligand>
        <name>substrate</name>
    </ligand>
</feature>
<dbReference type="GO" id="GO:0005737">
    <property type="term" value="C:cytoplasm"/>
    <property type="evidence" value="ECO:0007669"/>
    <property type="project" value="TreeGrafter"/>
</dbReference>
<keyword evidence="5 6" id="KW-0665">Pyrimidine biosynthesis</keyword>
<feature type="binding site" evidence="6">
    <location>
        <position position="278"/>
    </location>
    <ligand>
        <name>substrate</name>
    </ligand>
</feature>
<comment type="function">
    <text evidence="1 6">Catalyzes the reversible cyclization of carbamoyl aspartate to dihydroorotate.</text>
</comment>
<dbReference type="InterPro" id="IPR006680">
    <property type="entry name" value="Amidohydro-rel"/>
</dbReference>
<evidence type="ECO:0000256" key="6">
    <source>
        <dbReference type="HAMAP-Rule" id="MF_00220"/>
    </source>
</evidence>
<dbReference type="AlphaFoldDB" id="A0A1F4RAS9"/>
<dbReference type="InterPro" id="IPR050138">
    <property type="entry name" value="DHOase/Allantoinase_Hydrolase"/>
</dbReference>
<dbReference type="PROSITE" id="PS00483">
    <property type="entry name" value="DIHYDROOROTASE_2"/>
    <property type="match status" value="1"/>
</dbReference>
<dbReference type="EMBL" id="METP01000046">
    <property type="protein sequence ID" value="OGC05292.1"/>
    <property type="molecule type" value="Genomic_DNA"/>
</dbReference>
<dbReference type="GO" id="GO:0004038">
    <property type="term" value="F:allantoinase activity"/>
    <property type="evidence" value="ECO:0007669"/>
    <property type="project" value="TreeGrafter"/>
</dbReference>
<dbReference type="UniPathway" id="UPA00070">
    <property type="reaction ID" value="UER00117"/>
</dbReference>
<dbReference type="SUPFAM" id="SSF51556">
    <property type="entry name" value="Metallo-dependent hydrolases"/>
    <property type="match status" value="1"/>
</dbReference>
<comment type="pathway">
    <text evidence="6">Pyrimidine metabolism; UMP biosynthesis via de novo pathway; (S)-dihydroorotate from bicarbonate: step 3/3.</text>
</comment>
<sequence length="429" mass="45933">MAKLLIKNGRVVDPASNLDGQRDVLIVDGKIKTIKSQVMSRGARVIEAKGMLVLPGLIDMHAHLRDPGRPDKETIASGTRAAAMGGFTTICCMANTEPPIDNAAVVKYVKNKAEIEGVVNVLPIAAVTKGLKGEALAEMGMMLKEGAVAFSDDGQPIMRADVMRRALEYARQFKVPIISHCEDKALSHGGSMNESALSTALGLPGIPALAEENMVARDIALAREFGRLHIAHVSSAKSVDLIRQAKKKKIDVTCETCPHYFSLTEEAVKDYDTNAKVNPPLKSRTDVKAIIKGLKDGTIDVIATDHAPHNIEEKELEFNSAAFGLVGLETALALVITYLVDTKELTLKKAIEKLTTSPAKILGLNKGALKIGADADLVIVDPKAGWTVDPSQFASKSKNSPFNGWKLKGKVLCTIVSGKVVVRDGKVCS</sequence>
<dbReference type="PANTHER" id="PTHR43668">
    <property type="entry name" value="ALLANTOINASE"/>
    <property type="match status" value="1"/>
</dbReference>
<comment type="cofactor">
    <cofactor evidence="6">
        <name>Zn(2+)</name>
        <dbReference type="ChEBI" id="CHEBI:29105"/>
    </cofactor>
    <text evidence="6">Binds 2 Zn(2+) ions per subunit.</text>
</comment>
<feature type="binding site" evidence="6">
    <location>
        <position position="309"/>
    </location>
    <ligand>
        <name>substrate</name>
    </ligand>
</feature>
<comment type="caution">
    <text evidence="8">The sequence shown here is derived from an EMBL/GenBank/DDBJ whole genome shotgun (WGS) entry which is preliminary data.</text>
</comment>
<dbReference type="PROSITE" id="PS00482">
    <property type="entry name" value="DIHYDROOROTASE_1"/>
    <property type="match status" value="1"/>
</dbReference>
<dbReference type="HAMAP" id="MF_00220_B">
    <property type="entry name" value="PyrC_classI_B"/>
    <property type="match status" value="1"/>
</dbReference>
<feature type="binding site" evidence="6">
    <location>
        <position position="180"/>
    </location>
    <ligand>
        <name>Zn(2+)</name>
        <dbReference type="ChEBI" id="CHEBI:29105"/>
        <label>2</label>
    </ligand>
</feature>
<comment type="catalytic activity">
    <reaction evidence="6">
        <text>(S)-dihydroorotate + H2O = N-carbamoyl-L-aspartate + H(+)</text>
        <dbReference type="Rhea" id="RHEA:24296"/>
        <dbReference type="ChEBI" id="CHEBI:15377"/>
        <dbReference type="ChEBI" id="CHEBI:15378"/>
        <dbReference type="ChEBI" id="CHEBI:30864"/>
        <dbReference type="ChEBI" id="CHEBI:32814"/>
        <dbReference type="EC" id="3.5.2.3"/>
    </reaction>
</comment>
<keyword evidence="4 6" id="KW-0378">Hydrolase</keyword>
<dbReference type="Gene3D" id="2.30.40.10">
    <property type="entry name" value="Urease, subunit C, domain 1"/>
    <property type="match status" value="1"/>
</dbReference>
<evidence type="ECO:0000256" key="2">
    <source>
        <dbReference type="ARBA" id="ARBA00010286"/>
    </source>
</evidence>
<protein>
    <recommendedName>
        <fullName evidence="6">Dihydroorotase</fullName>
        <shortName evidence="6">DHOase</shortName>
        <ecNumber evidence="6">3.5.2.3</ecNumber>
    </recommendedName>
</protein>
<name>A0A1F4RAS9_UNCSA</name>
<evidence type="ECO:0000256" key="1">
    <source>
        <dbReference type="ARBA" id="ARBA00002368"/>
    </source>
</evidence>
<dbReference type="GO" id="GO:0008270">
    <property type="term" value="F:zinc ion binding"/>
    <property type="evidence" value="ECO:0007669"/>
    <property type="project" value="UniProtKB-UniRule"/>
</dbReference>
<feature type="binding site" evidence="6">
    <location>
        <position position="153"/>
    </location>
    <ligand>
        <name>Zn(2+)</name>
        <dbReference type="ChEBI" id="CHEBI:29105"/>
        <label>2</label>
    </ligand>
</feature>
<dbReference type="NCBIfam" id="TIGR00857">
    <property type="entry name" value="pyrC_multi"/>
    <property type="match status" value="1"/>
</dbReference>
<accession>A0A1F4RAS9</accession>
<feature type="binding site" evidence="6">
    <location>
        <position position="305"/>
    </location>
    <ligand>
        <name>Zn(2+)</name>
        <dbReference type="ChEBI" id="CHEBI:29105"/>
        <label>1</label>
    </ligand>
</feature>
<evidence type="ECO:0000259" key="7">
    <source>
        <dbReference type="Pfam" id="PF01979"/>
    </source>
</evidence>
<comment type="similarity">
    <text evidence="2 6">Belongs to the metallo-dependent hydrolases superfamily. DHOase family. Class I DHOase subfamily.</text>
</comment>
<evidence type="ECO:0000256" key="4">
    <source>
        <dbReference type="ARBA" id="ARBA00022801"/>
    </source>
</evidence>
<gene>
    <name evidence="6" type="primary">pyrC</name>
    <name evidence="8" type="ORF">A3H38_02495</name>
</gene>
<dbReference type="InterPro" id="IPR002195">
    <property type="entry name" value="Dihydroorotase_CS"/>
</dbReference>
<dbReference type="CDD" id="cd01317">
    <property type="entry name" value="DHOase_IIa"/>
    <property type="match status" value="1"/>
</dbReference>
<dbReference type="GO" id="GO:0006145">
    <property type="term" value="P:purine nucleobase catabolic process"/>
    <property type="evidence" value="ECO:0007669"/>
    <property type="project" value="TreeGrafter"/>
</dbReference>
<dbReference type="PANTHER" id="PTHR43668:SF2">
    <property type="entry name" value="ALLANTOINASE"/>
    <property type="match status" value="1"/>
</dbReference>
<evidence type="ECO:0000313" key="9">
    <source>
        <dbReference type="Proteomes" id="UP000176938"/>
    </source>
</evidence>
<keyword evidence="3 6" id="KW-0479">Metal-binding</keyword>
<feature type="binding site" evidence="6">
    <location>
        <position position="153"/>
    </location>
    <ligand>
        <name>Zn(2+)</name>
        <dbReference type="ChEBI" id="CHEBI:29105"/>
        <label>1</label>
    </ligand>
</feature>
<dbReference type="GO" id="GO:0004151">
    <property type="term" value="F:dihydroorotase activity"/>
    <property type="evidence" value="ECO:0007669"/>
    <property type="project" value="UniProtKB-UniRule"/>
</dbReference>
<organism evidence="8 9">
    <name type="scientific">candidate division WOR-1 bacterium RIFCSPLOWO2_02_FULL_46_20</name>
    <dbReference type="NCBI Taxonomy" id="1802567"/>
    <lineage>
        <taxon>Bacteria</taxon>
        <taxon>Bacillati</taxon>
        <taxon>Saganbacteria</taxon>
    </lineage>
</organism>
<dbReference type="InterPro" id="IPR032466">
    <property type="entry name" value="Metal_Hydrolase"/>
</dbReference>